<dbReference type="Pfam" id="PF07690">
    <property type="entry name" value="MFS_1"/>
    <property type="match status" value="1"/>
</dbReference>
<feature type="transmembrane region" description="Helical" evidence="7">
    <location>
        <begin position="374"/>
        <end position="401"/>
    </location>
</feature>
<feature type="transmembrane region" description="Helical" evidence="7">
    <location>
        <begin position="144"/>
        <end position="163"/>
    </location>
</feature>
<accession>A0ABV3F5N2</accession>
<comment type="subcellular location">
    <subcellularLocation>
        <location evidence="1">Cell membrane</location>
        <topology evidence="1">Multi-pass membrane protein</topology>
    </subcellularLocation>
</comment>
<dbReference type="InterPro" id="IPR005829">
    <property type="entry name" value="Sugar_transporter_CS"/>
</dbReference>
<feature type="transmembrane region" description="Helical" evidence="7">
    <location>
        <begin position="284"/>
        <end position="304"/>
    </location>
</feature>
<evidence type="ECO:0000313" key="9">
    <source>
        <dbReference type="EMBL" id="MEV0362980.1"/>
    </source>
</evidence>
<evidence type="ECO:0000256" key="1">
    <source>
        <dbReference type="ARBA" id="ARBA00004651"/>
    </source>
</evidence>
<organism evidence="9 10">
    <name type="scientific">Nocardia fusca</name>
    <dbReference type="NCBI Taxonomy" id="941183"/>
    <lineage>
        <taxon>Bacteria</taxon>
        <taxon>Bacillati</taxon>
        <taxon>Actinomycetota</taxon>
        <taxon>Actinomycetes</taxon>
        <taxon>Mycobacteriales</taxon>
        <taxon>Nocardiaceae</taxon>
        <taxon>Nocardia</taxon>
    </lineage>
</organism>
<dbReference type="Proteomes" id="UP001551658">
    <property type="component" value="Unassembled WGS sequence"/>
</dbReference>
<dbReference type="PROSITE" id="PS00216">
    <property type="entry name" value="SUGAR_TRANSPORT_1"/>
    <property type="match status" value="1"/>
</dbReference>
<evidence type="ECO:0000256" key="7">
    <source>
        <dbReference type="SAM" id="Phobius"/>
    </source>
</evidence>
<evidence type="ECO:0000256" key="6">
    <source>
        <dbReference type="ARBA" id="ARBA00023136"/>
    </source>
</evidence>
<feature type="transmembrane region" description="Helical" evidence="7">
    <location>
        <begin position="222"/>
        <end position="245"/>
    </location>
</feature>
<feature type="transmembrane region" description="Helical" evidence="7">
    <location>
        <begin position="348"/>
        <end position="368"/>
    </location>
</feature>
<name>A0ABV3F5N2_9NOCA</name>
<dbReference type="Gene3D" id="1.20.1250.20">
    <property type="entry name" value="MFS general substrate transporter like domains"/>
    <property type="match status" value="1"/>
</dbReference>
<keyword evidence="6 7" id="KW-0472">Membrane</keyword>
<evidence type="ECO:0000256" key="2">
    <source>
        <dbReference type="ARBA" id="ARBA00022448"/>
    </source>
</evidence>
<feature type="transmembrane region" description="Helical" evidence="7">
    <location>
        <begin position="55"/>
        <end position="73"/>
    </location>
</feature>
<comment type="caution">
    <text evidence="9">The sequence shown here is derived from an EMBL/GenBank/DDBJ whole genome shotgun (WGS) entry which is preliminary data.</text>
</comment>
<dbReference type="InterPro" id="IPR020846">
    <property type="entry name" value="MFS_dom"/>
</dbReference>
<dbReference type="SUPFAM" id="SSF103473">
    <property type="entry name" value="MFS general substrate transporter"/>
    <property type="match status" value="1"/>
</dbReference>
<proteinExistence type="predicted"/>
<dbReference type="PANTHER" id="PTHR23517">
    <property type="entry name" value="RESISTANCE PROTEIN MDTM, PUTATIVE-RELATED-RELATED"/>
    <property type="match status" value="1"/>
</dbReference>
<dbReference type="PANTHER" id="PTHR23517:SF13">
    <property type="entry name" value="MAJOR FACILITATOR SUPERFAMILY MFS_1"/>
    <property type="match status" value="1"/>
</dbReference>
<feature type="domain" description="Major facilitator superfamily (MFS) profile" evidence="8">
    <location>
        <begin position="1"/>
        <end position="414"/>
    </location>
</feature>
<dbReference type="EMBL" id="JBFAIH010000004">
    <property type="protein sequence ID" value="MEV0362980.1"/>
    <property type="molecule type" value="Genomic_DNA"/>
</dbReference>
<dbReference type="InterPro" id="IPR050171">
    <property type="entry name" value="MFS_Transporters"/>
</dbReference>
<gene>
    <name evidence="9" type="ORF">AB0H72_09780</name>
</gene>
<feature type="transmembrane region" description="Helical" evidence="7">
    <location>
        <begin position="110"/>
        <end position="132"/>
    </location>
</feature>
<evidence type="ECO:0000313" key="10">
    <source>
        <dbReference type="Proteomes" id="UP001551658"/>
    </source>
</evidence>
<feature type="transmembrane region" description="Helical" evidence="7">
    <location>
        <begin position="310"/>
        <end position="336"/>
    </location>
</feature>
<keyword evidence="2" id="KW-0813">Transport</keyword>
<dbReference type="InterPro" id="IPR011701">
    <property type="entry name" value="MFS"/>
</dbReference>
<feature type="transmembrane region" description="Helical" evidence="7">
    <location>
        <begin position="21"/>
        <end position="43"/>
    </location>
</feature>
<evidence type="ECO:0000256" key="5">
    <source>
        <dbReference type="ARBA" id="ARBA00022989"/>
    </source>
</evidence>
<evidence type="ECO:0000259" key="8">
    <source>
        <dbReference type="PROSITE" id="PS50850"/>
    </source>
</evidence>
<dbReference type="PROSITE" id="PS50850">
    <property type="entry name" value="MFS"/>
    <property type="match status" value="1"/>
</dbReference>
<keyword evidence="5 7" id="KW-1133">Transmembrane helix</keyword>
<dbReference type="InterPro" id="IPR036259">
    <property type="entry name" value="MFS_trans_sf"/>
</dbReference>
<sequence length="414" mass="41605">MAVTAALVARPPGERRTRLRIWSAAWPIAAVFVLANAATPLYVLWQDEFGFTKSTLTAVFCCYMAGMALALLVSGVTSDRLGRKAVLVPALVLAIAAGLLFAAAPSTLALFVARTLTGIASGAMVSAGVAAVTDIAGPAGTRSAALAGAVGIAVGTGLGPLLGGVLSETVPGPTVTVFLLETLFLLVALAIVALMPIPRRGARSGTAWIRVPRVPRPNRRQLLVAVTVAGSALTTTAFMLSLAPSLLSELLGTTNRIVAGALACLTFAVATGSQFALRGLPVRRLLLVSVAGTIVCVAALVVAVDTSSVAGLTVAAVLAGAAYGPGMLGGLALLNADIPAGRLAEANAALNIGAYAFAGLLILALGFLSDRLGFAVGVTLFALVAATVALAGGSLVVAGYAPGGSSRRYQRCRR</sequence>
<feature type="transmembrane region" description="Helical" evidence="7">
    <location>
        <begin position="257"/>
        <end position="277"/>
    </location>
</feature>
<evidence type="ECO:0000256" key="3">
    <source>
        <dbReference type="ARBA" id="ARBA00022475"/>
    </source>
</evidence>
<evidence type="ECO:0000256" key="4">
    <source>
        <dbReference type="ARBA" id="ARBA00022692"/>
    </source>
</evidence>
<keyword evidence="3" id="KW-1003">Cell membrane</keyword>
<feature type="transmembrane region" description="Helical" evidence="7">
    <location>
        <begin position="85"/>
        <end position="104"/>
    </location>
</feature>
<dbReference type="RefSeq" id="WP_357976378.1">
    <property type="nucleotide sequence ID" value="NZ_JBFAIH010000004.1"/>
</dbReference>
<keyword evidence="10" id="KW-1185">Reference proteome</keyword>
<reference evidence="9 10" key="1">
    <citation type="submission" date="2024-06" db="EMBL/GenBank/DDBJ databases">
        <title>The Natural Products Discovery Center: Release of the First 8490 Sequenced Strains for Exploring Actinobacteria Biosynthetic Diversity.</title>
        <authorList>
            <person name="Kalkreuter E."/>
            <person name="Kautsar S.A."/>
            <person name="Yang D."/>
            <person name="Bader C.D."/>
            <person name="Teijaro C.N."/>
            <person name="Fluegel L."/>
            <person name="Davis C.M."/>
            <person name="Simpson J.R."/>
            <person name="Lauterbach L."/>
            <person name="Steele A.D."/>
            <person name="Gui C."/>
            <person name="Meng S."/>
            <person name="Li G."/>
            <person name="Viehrig K."/>
            <person name="Ye F."/>
            <person name="Su P."/>
            <person name="Kiefer A.F."/>
            <person name="Nichols A."/>
            <person name="Cepeda A.J."/>
            <person name="Yan W."/>
            <person name="Fan B."/>
            <person name="Jiang Y."/>
            <person name="Adhikari A."/>
            <person name="Zheng C.-J."/>
            <person name="Schuster L."/>
            <person name="Cowan T.M."/>
            <person name="Smanski M.J."/>
            <person name="Chevrette M.G."/>
            <person name="De Carvalho L.P.S."/>
            <person name="Shen B."/>
        </authorList>
    </citation>
    <scope>NUCLEOTIDE SEQUENCE [LARGE SCALE GENOMIC DNA]</scope>
    <source>
        <strain evidence="9 10">NPDC050671</strain>
    </source>
</reference>
<keyword evidence="4 7" id="KW-0812">Transmembrane</keyword>
<feature type="transmembrane region" description="Helical" evidence="7">
    <location>
        <begin position="175"/>
        <end position="195"/>
    </location>
</feature>
<protein>
    <submittedName>
        <fullName evidence="9">MFS transporter</fullName>
    </submittedName>
</protein>